<evidence type="ECO:0000256" key="7">
    <source>
        <dbReference type="ARBA" id="ARBA00022692"/>
    </source>
</evidence>
<evidence type="ECO:0000256" key="2">
    <source>
        <dbReference type="ARBA" id="ARBA00009137"/>
    </source>
</evidence>
<evidence type="ECO:0000313" key="12">
    <source>
        <dbReference type="EMBL" id="AYB00614.1"/>
    </source>
</evidence>
<evidence type="ECO:0000256" key="11">
    <source>
        <dbReference type="ARBA" id="ARBA00023136"/>
    </source>
</evidence>
<keyword evidence="9" id="KW-1133">Transmembrane helix</keyword>
<sequence>MNYSIIFYIVGKVMMLESACFLIPSVTSLIYGEHEGMAYLIVGVASAIIGYLISSKKRFENVFFAREGFVMVALSWIVLSVVGAIPFVLTGEIPNMIDALFETVSGFTTTGASILEDVESLSHTSLIWRSFTHWVGGMGVIVLLLAILPMAGGYNMHLMKAESPGPVVGKLVPRLRDTAKILYLIYLGMTVVEFVILLFVKMPIFDALCITFGTAGTGGFGIKADSLGGYSYAIQVVVTIFMILFGVNFNAYFLMLGKHKKDAFKIEEVRWYFGIIFAAIVVITINIRGYFENIMIALNHAAFQVGSIITTTGYSTTDFDLWPQLSRNVIIFLMMCGACAGSTGGGIKVSRIIVMLKSVFQEIGYYIHPRGVKTIKMDGKVLEKPVLNNIRVFMLTYIMIYVVSMFLLSLNNFDFETNFTAVAATFNNIGPGLAKVGPMANFNIYSYFSKLVLTFDMLAGRLELYPMLLLFSPGVWRIGKDK</sequence>
<dbReference type="GO" id="GO:0015379">
    <property type="term" value="F:potassium:chloride symporter activity"/>
    <property type="evidence" value="ECO:0007669"/>
    <property type="project" value="InterPro"/>
</dbReference>
<evidence type="ECO:0000256" key="9">
    <source>
        <dbReference type="ARBA" id="ARBA00022989"/>
    </source>
</evidence>
<dbReference type="Proteomes" id="UP000265562">
    <property type="component" value="Chromosome"/>
</dbReference>
<dbReference type="AlphaFoldDB" id="A0A385Q5Y5"/>
<dbReference type="PANTHER" id="PTHR32024:SF2">
    <property type="entry name" value="TRK SYSTEM POTASSIUM UPTAKE PROTEIN TRKG-RELATED"/>
    <property type="match status" value="1"/>
</dbReference>
<evidence type="ECO:0000256" key="6">
    <source>
        <dbReference type="ARBA" id="ARBA00022538"/>
    </source>
</evidence>
<comment type="similarity">
    <text evidence="2">Belongs to the TrkH potassium transport family.</text>
</comment>
<keyword evidence="5" id="KW-0997">Cell inner membrane</keyword>
<evidence type="ECO:0000256" key="10">
    <source>
        <dbReference type="ARBA" id="ARBA00023065"/>
    </source>
</evidence>
<dbReference type="PIRSF" id="PIRSF006247">
    <property type="entry name" value="TrkH"/>
    <property type="match status" value="1"/>
</dbReference>
<keyword evidence="4" id="KW-1003">Cell membrane</keyword>
<evidence type="ECO:0000256" key="5">
    <source>
        <dbReference type="ARBA" id="ARBA00022519"/>
    </source>
</evidence>
<dbReference type="RefSeq" id="WP_111525935.1">
    <property type="nucleotide sequence ID" value="NZ_CP032364.1"/>
</dbReference>
<dbReference type="KEGG" id="lua:D4A81_12160"/>
<dbReference type="InterPro" id="IPR004772">
    <property type="entry name" value="TrkH"/>
</dbReference>
<accession>A0A385Q5Y5</accession>
<dbReference type="EMBL" id="CP032364">
    <property type="protein sequence ID" value="AYB00614.1"/>
    <property type="molecule type" value="Genomic_DNA"/>
</dbReference>
<dbReference type="Pfam" id="PF02386">
    <property type="entry name" value="TrkH"/>
    <property type="match status" value="1"/>
</dbReference>
<organism evidence="12 13">
    <name type="scientific">Lachnoanaerobaculum umeaense</name>
    <dbReference type="NCBI Taxonomy" id="617123"/>
    <lineage>
        <taxon>Bacteria</taxon>
        <taxon>Bacillati</taxon>
        <taxon>Bacillota</taxon>
        <taxon>Clostridia</taxon>
        <taxon>Lachnospirales</taxon>
        <taxon>Lachnospiraceae</taxon>
        <taxon>Lachnoanaerobaculum</taxon>
    </lineage>
</organism>
<dbReference type="OrthoDB" id="9810952at2"/>
<dbReference type="InterPro" id="IPR003445">
    <property type="entry name" value="Cat_transpt"/>
</dbReference>
<evidence type="ECO:0000256" key="8">
    <source>
        <dbReference type="ARBA" id="ARBA00022958"/>
    </source>
</evidence>
<proteinExistence type="inferred from homology"/>
<keyword evidence="11" id="KW-0472">Membrane</keyword>
<keyword evidence="10" id="KW-0406">Ion transport</keyword>
<keyword evidence="6" id="KW-0633">Potassium transport</keyword>
<keyword evidence="13" id="KW-1185">Reference proteome</keyword>
<keyword evidence="7" id="KW-0812">Transmembrane</keyword>
<name>A0A385Q5Y5_9FIRM</name>
<evidence type="ECO:0000313" key="13">
    <source>
        <dbReference type="Proteomes" id="UP000265562"/>
    </source>
</evidence>
<dbReference type="PANTHER" id="PTHR32024">
    <property type="entry name" value="TRK SYSTEM POTASSIUM UPTAKE PROTEIN TRKG-RELATED"/>
    <property type="match status" value="1"/>
</dbReference>
<evidence type="ECO:0000256" key="3">
    <source>
        <dbReference type="ARBA" id="ARBA00022448"/>
    </source>
</evidence>
<protein>
    <submittedName>
        <fullName evidence="12">TrkH family potassium uptake protein</fullName>
    </submittedName>
</protein>
<keyword evidence="3" id="KW-0813">Transport</keyword>
<evidence type="ECO:0000256" key="1">
    <source>
        <dbReference type="ARBA" id="ARBA00004429"/>
    </source>
</evidence>
<keyword evidence="8" id="KW-0630">Potassium</keyword>
<comment type="subcellular location">
    <subcellularLocation>
        <location evidence="1">Cell inner membrane</location>
        <topology evidence="1">Multi-pass membrane protein</topology>
    </subcellularLocation>
</comment>
<evidence type="ECO:0000256" key="4">
    <source>
        <dbReference type="ARBA" id="ARBA00022475"/>
    </source>
</evidence>
<gene>
    <name evidence="12" type="ORF">D4A81_12160</name>
</gene>
<reference evidence="12 13" key="1">
    <citation type="submission" date="2018-09" db="EMBL/GenBank/DDBJ databases">
        <title>Genome sequencing of Lachnoanaerobaculum umeaense DSM 23576.</title>
        <authorList>
            <person name="Kook J.-K."/>
            <person name="Park S.-N."/>
            <person name="Lim Y.K."/>
        </authorList>
    </citation>
    <scope>NUCLEOTIDE SEQUENCE [LARGE SCALE GENOMIC DNA]</scope>
    <source>
        <strain evidence="13">DSM 23576 \ CCUG 58757</strain>
    </source>
</reference>
<dbReference type="GO" id="GO:0005886">
    <property type="term" value="C:plasma membrane"/>
    <property type="evidence" value="ECO:0007669"/>
    <property type="project" value="UniProtKB-SubCell"/>
</dbReference>